<dbReference type="GO" id="GO:0005506">
    <property type="term" value="F:iron ion binding"/>
    <property type="evidence" value="ECO:0007669"/>
    <property type="project" value="InterPro"/>
</dbReference>
<dbReference type="PRINTS" id="PR00359">
    <property type="entry name" value="BP450"/>
</dbReference>
<evidence type="ECO:0000256" key="8">
    <source>
        <dbReference type="RuleBase" id="RU000461"/>
    </source>
</evidence>
<keyword evidence="3 8" id="KW-0349">Heme</keyword>
<keyword evidence="6 8" id="KW-0408">Iron</keyword>
<dbReference type="AlphaFoldDB" id="H0QYF0"/>
<dbReference type="Gene3D" id="1.10.630.10">
    <property type="entry name" value="Cytochrome P450"/>
    <property type="match status" value="1"/>
</dbReference>
<dbReference type="InterPro" id="IPR001128">
    <property type="entry name" value="Cyt_P450"/>
</dbReference>
<evidence type="ECO:0000256" key="3">
    <source>
        <dbReference type="ARBA" id="ARBA00022617"/>
    </source>
</evidence>
<keyword evidence="10" id="KW-1185">Reference proteome</keyword>
<dbReference type="RefSeq" id="WP_007317188.1">
    <property type="nucleotide sequence ID" value="NZ_BAEH01000041.1"/>
</dbReference>
<dbReference type="GO" id="GO:0006707">
    <property type="term" value="P:cholesterol catabolic process"/>
    <property type="evidence" value="ECO:0007669"/>
    <property type="project" value="TreeGrafter"/>
</dbReference>
<dbReference type="EMBL" id="BAEH01000041">
    <property type="protein sequence ID" value="GAB17851.1"/>
    <property type="molecule type" value="Genomic_DNA"/>
</dbReference>
<name>H0QYF0_9ACTN</name>
<protein>
    <submittedName>
        <fullName evidence="9">Putative cytochrome P450</fullName>
    </submittedName>
</protein>
<dbReference type="eggNOG" id="COG2124">
    <property type="taxonomic scope" value="Bacteria"/>
</dbReference>
<sequence length="418" mass="45464">MTLDLSHDAGYTLRSAQTWRDPFPMYANLRAHDPIHHVDGNDDSDDFWVLTRHADVLAAADDPATFSSAQGLTVVRGEIEAIGMADNPPMVMLDPPKHTQFRKLVARGFTPRQVSEIEPKVREFVVTRLSALDSDGPADIVGELFKPLPSMVVAHYLGVPEEDWGRFDGWTQSIVGATSGTGGLADAIGTAGEATMELLAYFGELVAFRKDNPGEDTVSQLVSAGLADDPADPSGMLSILAFTFTMVAGGNDTTTGMLGGSVDLLHRYPQQRQLLLDDPDLLGGAIDELLRLTSPVQGLARTTTRDVVYPDTPAGPVTIPADSKVLLCYGSANRDPDWFGDDAEHLDVTRRPRNIMTFSHGNHHCLGAAAARMQARVALTEVLARFPYFAVDSDSIEWADGNYVRRPLYVPFYPNGKR</sequence>
<comment type="caution">
    <text evidence="9">The sequence shown here is derived from an EMBL/GenBank/DDBJ whole genome shotgun (WGS) entry which is preliminary data.</text>
</comment>
<proteinExistence type="inferred from homology"/>
<dbReference type="Proteomes" id="UP000035034">
    <property type="component" value="Unassembled WGS sequence"/>
</dbReference>
<evidence type="ECO:0000256" key="4">
    <source>
        <dbReference type="ARBA" id="ARBA00022723"/>
    </source>
</evidence>
<dbReference type="Pfam" id="PF00067">
    <property type="entry name" value="p450"/>
    <property type="match status" value="1"/>
</dbReference>
<keyword evidence="4 8" id="KW-0479">Metal-binding</keyword>
<dbReference type="GO" id="GO:0036199">
    <property type="term" value="F:cholest-4-en-3-one 26-monooxygenase activity"/>
    <property type="evidence" value="ECO:0007669"/>
    <property type="project" value="TreeGrafter"/>
</dbReference>
<organism evidence="9 10">
    <name type="scientific">Gordonia effusa NBRC 100432</name>
    <dbReference type="NCBI Taxonomy" id="1077974"/>
    <lineage>
        <taxon>Bacteria</taxon>
        <taxon>Bacillati</taxon>
        <taxon>Actinomycetota</taxon>
        <taxon>Actinomycetes</taxon>
        <taxon>Mycobacteriales</taxon>
        <taxon>Gordoniaceae</taxon>
        <taxon>Gordonia</taxon>
    </lineage>
</organism>
<dbReference type="STRING" id="1077974.GOEFS_041_00050"/>
<evidence type="ECO:0000256" key="2">
    <source>
        <dbReference type="ARBA" id="ARBA00010617"/>
    </source>
</evidence>
<accession>H0QYF0</accession>
<dbReference type="InterPro" id="IPR002397">
    <property type="entry name" value="Cyt_P450_B"/>
</dbReference>
<dbReference type="GO" id="GO:0020037">
    <property type="term" value="F:heme binding"/>
    <property type="evidence" value="ECO:0007669"/>
    <property type="project" value="InterPro"/>
</dbReference>
<dbReference type="GO" id="GO:0008395">
    <property type="term" value="F:steroid hydroxylase activity"/>
    <property type="evidence" value="ECO:0007669"/>
    <property type="project" value="TreeGrafter"/>
</dbReference>
<dbReference type="InterPro" id="IPR036396">
    <property type="entry name" value="Cyt_P450_sf"/>
</dbReference>
<gene>
    <name evidence="9" type="ORF">GOEFS_041_00050</name>
</gene>
<evidence type="ECO:0000256" key="6">
    <source>
        <dbReference type="ARBA" id="ARBA00023004"/>
    </source>
</evidence>
<keyword evidence="7 8" id="KW-0503">Monooxygenase</keyword>
<evidence type="ECO:0000313" key="9">
    <source>
        <dbReference type="EMBL" id="GAB17851.1"/>
    </source>
</evidence>
<comment type="cofactor">
    <cofactor evidence="1">
        <name>heme</name>
        <dbReference type="ChEBI" id="CHEBI:30413"/>
    </cofactor>
</comment>
<dbReference type="OrthoDB" id="3213397at2"/>
<reference evidence="9 10" key="1">
    <citation type="submission" date="2011-12" db="EMBL/GenBank/DDBJ databases">
        <title>Whole genome shotgun sequence of Gordonia effusa NBRC 100432.</title>
        <authorList>
            <person name="Yoshida I."/>
            <person name="Takarada H."/>
            <person name="Hosoyama A."/>
            <person name="Tsuchikane K."/>
            <person name="Katsumata H."/>
            <person name="Yamazaki S."/>
            <person name="Fujita N."/>
        </authorList>
    </citation>
    <scope>NUCLEOTIDE SEQUENCE [LARGE SCALE GENOMIC DNA]</scope>
    <source>
        <strain evidence="9 10">NBRC 100432</strain>
    </source>
</reference>
<evidence type="ECO:0000256" key="7">
    <source>
        <dbReference type="ARBA" id="ARBA00023033"/>
    </source>
</evidence>
<dbReference type="SUPFAM" id="SSF48264">
    <property type="entry name" value="Cytochrome P450"/>
    <property type="match status" value="1"/>
</dbReference>
<dbReference type="PANTHER" id="PTHR46696:SF4">
    <property type="entry name" value="BIOTIN BIOSYNTHESIS CYTOCHROME P450"/>
    <property type="match status" value="1"/>
</dbReference>
<dbReference type="PANTHER" id="PTHR46696">
    <property type="entry name" value="P450, PUTATIVE (EUROFUNG)-RELATED"/>
    <property type="match status" value="1"/>
</dbReference>
<comment type="similarity">
    <text evidence="2 8">Belongs to the cytochrome P450 family.</text>
</comment>
<keyword evidence="5 8" id="KW-0560">Oxidoreductase</keyword>
<dbReference type="PROSITE" id="PS00086">
    <property type="entry name" value="CYTOCHROME_P450"/>
    <property type="match status" value="1"/>
</dbReference>
<evidence type="ECO:0000256" key="1">
    <source>
        <dbReference type="ARBA" id="ARBA00001971"/>
    </source>
</evidence>
<dbReference type="FunFam" id="1.10.630.10:FF:000018">
    <property type="entry name" value="Cytochrome P450 monooxygenase"/>
    <property type="match status" value="1"/>
</dbReference>
<evidence type="ECO:0000256" key="5">
    <source>
        <dbReference type="ARBA" id="ARBA00023002"/>
    </source>
</evidence>
<dbReference type="InterPro" id="IPR017972">
    <property type="entry name" value="Cyt_P450_CS"/>
</dbReference>
<evidence type="ECO:0000313" key="10">
    <source>
        <dbReference type="Proteomes" id="UP000035034"/>
    </source>
</evidence>